<reference evidence="7 8" key="1">
    <citation type="submission" date="2018-05" db="EMBL/GenBank/DDBJ databases">
        <title>Evolution of GPA BGCs.</title>
        <authorList>
            <person name="Waglechner N."/>
            <person name="Wright G.D."/>
        </authorList>
    </citation>
    <scope>NUCLEOTIDE SEQUENCE [LARGE SCALE GENOMIC DNA]</scope>
    <source>
        <strain evidence="7 8">A82846</strain>
    </source>
</reference>
<evidence type="ECO:0000256" key="2">
    <source>
        <dbReference type="ARBA" id="ARBA00023125"/>
    </source>
</evidence>
<dbReference type="SMART" id="SM00448">
    <property type="entry name" value="REC"/>
    <property type="match status" value="1"/>
</dbReference>
<dbReference type="AlphaFoldDB" id="A0A428ZF11"/>
<dbReference type="Pfam" id="PF00196">
    <property type="entry name" value="GerE"/>
    <property type="match status" value="1"/>
</dbReference>
<dbReference type="GO" id="GO:0003677">
    <property type="term" value="F:DNA binding"/>
    <property type="evidence" value="ECO:0007669"/>
    <property type="project" value="UniProtKB-KW"/>
</dbReference>
<dbReference type="Pfam" id="PF00072">
    <property type="entry name" value="Response_reg"/>
    <property type="match status" value="1"/>
</dbReference>
<dbReference type="SUPFAM" id="SSF52172">
    <property type="entry name" value="CheY-like"/>
    <property type="match status" value="1"/>
</dbReference>
<evidence type="ECO:0000259" key="6">
    <source>
        <dbReference type="PROSITE" id="PS50110"/>
    </source>
</evidence>
<protein>
    <submittedName>
        <fullName evidence="7">DNA-binding response regulator</fullName>
    </submittedName>
</protein>
<evidence type="ECO:0000256" key="1">
    <source>
        <dbReference type="ARBA" id="ARBA00022553"/>
    </source>
</evidence>
<dbReference type="InterPro" id="IPR000792">
    <property type="entry name" value="Tscrpt_reg_LuxR_C"/>
</dbReference>
<feature type="domain" description="HTH luxR-type" evidence="5">
    <location>
        <begin position="147"/>
        <end position="212"/>
    </location>
</feature>
<dbReference type="PANTHER" id="PTHR43214">
    <property type="entry name" value="TWO-COMPONENT RESPONSE REGULATOR"/>
    <property type="match status" value="1"/>
</dbReference>
<feature type="domain" description="Response regulatory" evidence="6">
    <location>
        <begin position="10"/>
        <end position="130"/>
    </location>
</feature>
<feature type="region of interest" description="Disordered" evidence="4">
    <location>
        <begin position="219"/>
        <end position="241"/>
    </location>
</feature>
<evidence type="ECO:0000313" key="8">
    <source>
        <dbReference type="Proteomes" id="UP000287547"/>
    </source>
</evidence>
<dbReference type="InterPro" id="IPR011006">
    <property type="entry name" value="CheY-like_superfamily"/>
</dbReference>
<organism evidence="7 8">
    <name type="scientific">Kibdelosporangium aridum</name>
    <dbReference type="NCBI Taxonomy" id="2030"/>
    <lineage>
        <taxon>Bacteria</taxon>
        <taxon>Bacillati</taxon>
        <taxon>Actinomycetota</taxon>
        <taxon>Actinomycetes</taxon>
        <taxon>Pseudonocardiales</taxon>
        <taxon>Pseudonocardiaceae</taxon>
        <taxon>Kibdelosporangium</taxon>
    </lineage>
</organism>
<dbReference type="Proteomes" id="UP000287547">
    <property type="component" value="Unassembled WGS sequence"/>
</dbReference>
<proteinExistence type="predicted"/>
<dbReference type="CDD" id="cd17535">
    <property type="entry name" value="REC_NarL-like"/>
    <property type="match status" value="1"/>
</dbReference>
<comment type="caution">
    <text evidence="7">The sequence shown here is derived from an EMBL/GenBank/DDBJ whole genome shotgun (WGS) entry which is preliminary data.</text>
</comment>
<evidence type="ECO:0000256" key="4">
    <source>
        <dbReference type="SAM" id="MobiDB-lite"/>
    </source>
</evidence>
<feature type="modified residue" description="4-aspartylphosphate" evidence="3">
    <location>
        <position position="68"/>
    </location>
</feature>
<dbReference type="GO" id="GO:0006355">
    <property type="term" value="P:regulation of DNA-templated transcription"/>
    <property type="evidence" value="ECO:0007669"/>
    <property type="project" value="InterPro"/>
</dbReference>
<accession>A0A428ZF11</accession>
<keyword evidence="2 7" id="KW-0238">DNA-binding</keyword>
<dbReference type="PRINTS" id="PR00038">
    <property type="entry name" value="HTHLUXR"/>
</dbReference>
<evidence type="ECO:0000313" key="7">
    <source>
        <dbReference type="EMBL" id="RSM86664.1"/>
    </source>
</evidence>
<dbReference type="OrthoDB" id="4727384at2"/>
<gene>
    <name evidence="7" type="ORF">DMH04_13570</name>
</gene>
<sequence length="241" mass="25128">MRCKETAMGRARIPDMTGDRLPPVTVVVADRSPIVSTMDGITVVGNAVTGPQALSAVLQHRPDVLVLDPHDAGMNTIRDVVRAAPDTAVLVVSTLDDDTSIRTAVQAGARGYLVKGTEKASIVPAIRGMAAGEVIFGAGIAARIGALLTGTDELTAREHQIMRMLRAGLSTGAIARELHVAPKTVRNNLSCIYAKLRVSGRAEAIATMTEPAQPVARAAVSGGSPAIAPPLLRRPPGRREG</sequence>
<dbReference type="PROSITE" id="PS50043">
    <property type="entry name" value="HTH_LUXR_2"/>
    <property type="match status" value="1"/>
</dbReference>
<dbReference type="InterPro" id="IPR001789">
    <property type="entry name" value="Sig_transdc_resp-reg_receiver"/>
</dbReference>
<dbReference type="InterPro" id="IPR058245">
    <property type="entry name" value="NreC/VraR/RcsB-like_REC"/>
</dbReference>
<dbReference type="Gene3D" id="3.40.50.2300">
    <property type="match status" value="1"/>
</dbReference>
<dbReference type="EMBL" id="QHKI01000008">
    <property type="protein sequence ID" value="RSM86664.1"/>
    <property type="molecule type" value="Genomic_DNA"/>
</dbReference>
<keyword evidence="1 3" id="KW-0597">Phosphoprotein</keyword>
<name>A0A428ZF11_KIBAR</name>
<dbReference type="SMART" id="SM00421">
    <property type="entry name" value="HTH_LUXR"/>
    <property type="match status" value="1"/>
</dbReference>
<dbReference type="GO" id="GO:0000160">
    <property type="term" value="P:phosphorelay signal transduction system"/>
    <property type="evidence" value="ECO:0007669"/>
    <property type="project" value="InterPro"/>
</dbReference>
<evidence type="ECO:0000259" key="5">
    <source>
        <dbReference type="PROSITE" id="PS50043"/>
    </source>
</evidence>
<evidence type="ECO:0000256" key="3">
    <source>
        <dbReference type="PROSITE-ProRule" id="PRU00169"/>
    </source>
</evidence>
<dbReference type="PROSITE" id="PS50110">
    <property type="entry name" value="RESPONSE_REGULATORY"/>
    <property type="match status" value="1"/>
</dbReference>
<dbReference type="InterPro" id="IPR016032">
    <property type="entry name" value="Sig_transdc_resp-reg_C-effctor"/>
</dbReference>
<dbReference type="InterPro" id="IPR039420">
    <property type="entry name" value="WalR-like"/>
</dbReference>
<dbReference type="SUPFAM" id="SSF46894">
    <property type="entry name" value="C-terminal effector domain of the bipartite response regulators"/>
    <property type="match status" value="1"/>
</dbReference>
<dbReference type="CDD" id="cd06170">
    <property type="entry name" value="LuxR_C_like"/>
    <property type="match status" value="1"/>
</dbReference>